<reference evidence="3" key="1">
    <citation type="submission" date="2021-04" db="EMBL/GenBank/DDBJ databases">
        <authorList>
            <person name="Pira H."/>
            <person name="Risdian C."/>
            <person name="Wink J."/>
        </authorList>
    </citation>
    <scope>NUCLEOTIDE SEQUENCE</scope>
    <source>
        <strain evidence="3">WHY3</strain>
    </source>
</reference>
<dbReference type="RefSeq" id="WP_218547975.1">
    <property type="nucleotide sequence ID" value="NZ_JAGSPD010000024.1"/>
</dbReference>
<keyword evidence="4" id="KW-1185">Reference proteome</keyword>
<name>A0A9X1FCY0_9FLAO</name>
<dbReference type="EMBL" id="JAGSPD010000024">
    <property type="protein sequence ID" value="MBV7270708.1"/>
    <property type="molecule type" value="Genomic_DNA"/>
</dbReference>
<protein>
    <submittedName>
        <fullName evidence="3">Helix-turn-helix transcriptional regulator</fullName>
    </submittedName>
</protein>
<comment type="caution">
    <text evidence="3">The sequence shown here is derived from an EMBL/GenBank/DDBJ whole genome shotgun (WGS) entry which is preliminary data.</text>
</comment>
<accession>A0A9X1FCY0</accession>
<evidence type="ECO:0000313" key="4">
    <source>
        <dbReference type="Proteomes" id="UP001138894"/>
    </source>
</evidence>
<proteinExistence type="predicted"/>
<evidence type="ECO:0000313" key="3">
    <source>
        <dbReference type="EMBL" id="MBV7270708.1"/>
    </source>
</evidence>
<feature type="domain" description="HTH cro/C1-type" evidence="2">
    <location>
        <begin position="24"/>
        <end position="78"/>
    </location>
</feature>
<keyword evidence="1" id="KW-0238">DNA-binding</keyword>
<dbReference type="CDD" id="cd00093">
    <property type="entry name" value="HTH_XRE"/>
    <property type="match status" value="1"/>
</dbReference>
<dbReference type="AlphaFoldDB" id="A0A9X1FCY0"/>
<dbReference type="GO" id="GO:0005829">
    <property type="term" value="C:cytosol"/>
    <property type="evidence" value="ECO:0007669"/>
    <property type="project" value="TreeGrafter"/>
</dbReference>
<sequence length="81" mass="9603">MDTSHTDKEFLSSEDFLKQFGKRVRRLRKERQMSQRDLALEALMEKSTIQRIERGLMNCTIKTLIKLAYGLGVEFKDLFDF</sequence>
<dbReference type="PROSITE" id="PS50943">
    <property type="entry name" value="HTH_CROC1"/>
    <property type="match status" value="1"/>
</dbReference>
<dbReference type="Proteomes" id="UP001138894">
    <property type="component" value="Unassembled WGS sequence"/>
</dbReference>
<dbReference type="Pfam" id="PF01381">
    <property type="entry name" value="HTH_3"/>
    <property type="match status" value="1"/>
</dbReference>
<dbReference type="GO" id="GO:0003700">
    <property type="term" value="F:DNA-binding transcription factor activity"/>
    <property type="evidence" value="ECO:0007669"/>
    <property type="project" value="TreeGrafter"/>
</dbReference>
<dbReference type="InterPro" id="IPR001387">
    <property type="entry name" value="Cro/C1-type_HTH"/>
</dbReference>
<dbReference type="SMART" id="SM00530">
    <property type="entry name" value="HTH_XRE"/>
    <property type="match status" value="1"/>
</dbReference>
<evidence type="ECO:0000259" key="2">
    <source>
        <dbReference type="PROSITE" id="PS50943"/>
    </source>
</evidence>
<dbReference type="InterPro" id="IPR050807">
    <property type="entry name" value="TransReg_Diox_bact_type"/>
</dbReference>
<dbReference type="GO" id="GO:0003677">
    <property type="term" value="F:DNA binding"/>
    <property type="evidence" value="ECO:0007669"/>
    <property type="project" value="UniProtKB-KW"/>
</dbReference>
<organism evidence="3 4">
    <name type="scientific">Winogradskyella luteola</name>
    <dbReference type="NCBI Taxonomy" id="2828330"/>
    <lineage>
        <taxon>Bacteria</taxon>
        <taxon>Pseudomonadati</taxon>
        <taxon>Bacteroidota</taxon>
        <taxon>Flavobacteriia</taxon>
        <taxon>Flavobacteriales</taxon>
        <taxon>Flavobacteriaceae</taxon>
        <taxon>Winogradskyella</taxon>
    </lineage>
</organism>
<gene>
    <name evidence="3" type="ORF">KCG49_16085</name>
</gene>
<evidence type="ECO:0000256" key="1">
    <source>
        <dbReference type="ARBA" id="ARBA00023125"/>
    </source>
</evidence>
<dbReference type="PANTHER" id="PTHR46797">
    <property type="entry name" value="HTH-TYPE TRANSCRIPTIONAL REGULATOR"/>
    <property type="match status" value="1"/>
</dbReference>
<dbReference type="PANTHER" id="PTHR46797:SF1">
    <property type="entry name" value="METHYLPHOSPHONATE SYNTHASE"/>
    <property type="match status" value="1"/>
</dbReference>